<dbReference type="AlphaFoldDB" id="A0AAV9WR20"/>
<proteinExistence type="predicted"/>
<reference evidence="2 3" key="1">
    <citation type="submission" date="2019-10" db="EMBL/GenBank/DDBJ databases">
        <authorList>
            <person name="Palmer J.M."/>
        </authorList>
    </citation>
    <scope>NUCLEOTIDE SEQUENCE [LARGE SCALE GENOMIC DNA]</scope>
    <source>
        <strain evidence="2 3">TWF694</strain>
    </source>
</reference>
<organism evidence="2 3">
    <name type="scientific">Orbilia ellipsospora</name>
    <dbReference type="NCBI Taxonomy" id="2528407"/>
    <lineage>
        <taxon>Eukaryota</taxon>
        <taxon>Fungi</taxon>
        <taxon>Dikarya</taxon>
        <taxon>Ascomycota</taxon>
        <taxon>Pezizomycotina</taxon>
        <taxon>Orbiliomycetes</taxon>
        <taxon>Orbiliales</taxon>
        <taxon>Orbiliaceae</taxon>
        <taxon>Orbilia</taxon>
    </lineage>
</organism>
<evidence type="ECO:0000313" key="3">
    <source>
        <dbReference type="Proteomes" id="UP001365542"/>
    </source>
</evidence>
<comment type="caution">
    <text evidence="2">The sequence shown here is derived from an EMBL/GenBank/DDBJ whole genome shotgun (WGS) entry which is preliminary data.</text>
</comment>
<evidence type="ECO:0000256" key="1">
    <source>
        <dbReference type="SAM" id="SignalP"/>
    </source>
</evidence>
<feature type="chain" id="PRO_5043653831" evidence="1">
    <location>
        <begin position="22"/>
        <end position="433"/>
    </location>
</feature>
<gene>
    <name evidence="2" type="ORF">TWF694_006034</name>
</gene>
<protein>
    <submittedName>
        <fullName evidence="2">Uncharacterized protein</fullName>
    </submittedName>
</protein>
<sequence>MALKSILSCLAFLSLAAGVRASPAPIPVATSSLDCLANNCLRAIRATNSPTRQADCTKYLLATVTPTTITFTHTNTYSTTATVTETQTSISTIDATSTETDLETFTVTVTSTATTSVTDVSTSVVDVTVTSTYSTTRTIISNVPTTVTSHVPAGNTVFKAKAKRIATPTTPITVTPSIIPTYASPCSGFTAYVSACACVGYLPSTTTVAAPSTTITVSTTISQTTTLSPTVTVSTTVTDQSATISITDGTVTVTSIPTYTSHIITVTTTTQTVATISTTETSTTTTVVPLPIATIIAPFYLQAQGSSLSGQWLTPCNGIFACFTTNQAAAAIWQIDQNGYLFDTAGGYASAQRNDVSKGDYVFLTSLDVAMATNILVCSVGGNSVLHCVGQGTGYSFNGAMPAGGNGVLWNIANADGVTFGGGFGVILTALNI</sequence>
<keyword evidence="1" id="KW-0732">Signal</keyword>
<dbReference type="Proteomes" id="UP001365542">
    <property type="component" value="Unassembled WGS sequence"/>
</dbReference>
<accession>A0AAV9WR20</accession>
<keyword evidence="3" id="KW-1185">Reference proteome</keyword>
<feature type="signal peptide" evidence="1">
    <location>
        <begin position="1"/>
        <end position="21"/>
    </location>
</feature>
<dbReference type="EMBL" id="JAVHJO010000019">
    <property type="protein sequence ID" value="KAK6523139.1"/>
    <property type="molecule type" value="Genomic_DNA"/>
</dbReference>
<evidence type="ECO:0000313" key="2">
    <source>
        <dbReference type="EMBL" id="KAK6523139.1"/>
    </source>
</evidence>
<name>A0AAV9WR20_9PEZI</name>